<reference evidence="3" key="1">
    <citation type="submission" date="2025-08" db="UniProtKB">
        <authorList>
            <consortium name="Ensembl"/>
        </authorList>
    </citation>
    <scope>IDENTIFICATION</scope>
</reference>
<protein>
    <submittedName>
        <fullName evidence="3">Uroplakin-3b-like protein</fullName>
    </submittedName>
</protein>
<feature type="transmembrane region" description="Helical" evidence="1">
    <location>
        <begin position="191"/>
        <end position="213"/>
    </location>
</feature>
<sequence>MKLHREPSPLLIPLTLLVTVWHPGTWHVSYTPQLSNSALEGKLTQSTFALEQPLGQFDKLNISDSDPIWLVVANSNAIRKFVAPKKVEDMPAPDSLAQRGYYFTLRANRAHYQGDQTGRQLRVLRVGNDTACPPESQNCNTPLPSSGPYRVKFLVMNSKGPVAETEWSKDIDLLQAQEFQHAPGYQSAGTVVIIAFQSIMLAILLAVFVVLVISPCFRNVPISSPSEQVHMRQYSTHHMDSPPGLESS</sequence>
<dbReference type="OMA" id="HTWAGSA"/>
<organism evidence="3 4">
    <name type="scientific">Jaculus jaculus</name>
    <name type="common">Lesser Egyptian jerboa</name>
    <dbReference type="NCBI Taxonomy" id="51337"/>
    <lineage>
        <taxon>Eukaryota</taxon>
        <taxon>Metazoa</taxon>
        <taxon>Chordata</taxon>
        <taxon>Craniata</taxon>
        <taxon>Vertebrata</taxon>
        <taxon>Euteleostomi</taxon>
        <taxon>Mammalia</taxon>
        <taxon>Eutheria</taxon>
        <taxon>Euarchontoglires</taxon>
        <taxon>Glires</taxon>
        <taxon>Rodentia</taxon>
        <taxon>Myomorpha</taxon>
        <taxon>Dipodoidea</taxon>
        <taxon>Dipodidae</taxon>
        <taxon>Dipodinae</taxon>
        <taxon>Jaculus</taxon>
    </lineage>
</organism>
<evidence type="ECO:0000313" key="4">
    <source>
        <dbReference type="Proteomes" id="UP000694385"/>
    </source>
</evidence>
<keyword evidence="4" id="KW-1185">Reference proteome</keyword>
<evidence type="ECO:0000313" key="3">
    <source>
        <dbReference type="Ensembl" id="ENSJJAP00000014368.1"/>
    </source>
</evidence>
<gene>
    <name evidence="3" type="primary">Upk3bl2</name>
</gene>
<keyword evidence="1" id="KW-0812">Transmembrane</keyword>
<dbReference type="GO" id="GO:0016020">
    <property type="term" value="C:membrane"/>
    <property type="evidence" value="ECO:0007669"/>
    <property type="project" value="TreeGrafter"/>
</dbReference>
<dbReference type="Proteomes" id="UP000694385">
    <property type="component" value="Unassembled WGS sequence"/>
</dbReference>
<name>A0A8C5KVV4_JACJA</name>
<dbReference type="PANTHER" id="PTHR15446:SF2">
    <property type="entry name" value="UROPLAKIN-3B-LIKE PROTEIN 1-RELATED"/>
    <property type="match status" value="1"/>
</dbReference>
<feature type="chain" id="PRO_5034246187" evidence="2">
    <location>
        <begin position="27"/>
        <end position="248"/>
    </location>
</feature>
<feature type="signal peptide" evidence="2">
    <location>
        <begin position="1"/>
        <end position="26"/>
    </location>
</feature>
<keyword evidence="2" id="KW-0732">Signal</keyword>
<proteinExistence type="predicted"/>
<dbReference type="GeneTree" id="ENSGT00940000153392"/>
<reference evidence="3" key="2">
    <citation type="submission" date="2025-09" db="UniProtKB">
        <authorList>
            <consortium name="Ensembl"/>
        </authorList>
    </citation>
    <scope>IDENTIFICATION</scope>
</reference>
<dbReference type="AlphaFoldDB" id="A0A8C5KVV4"/>
<keyword evidence="1" id="KW-0472">Membrane</keyword>
<dbReference type="PANTHER" id="PTHR15446">
    <property type="entry name" value="UROPLAKIN III"/>
    <property type="match status" value="1"/>
</dbReference>
<keyword evidence="1" id="KW-1133">Transmembrane helix</keyword>
<accession>A0A8C5KVV4</accession>
<dbReference type="InterPro" id="IPR024831">
    <property type="entry name" value="Uroplakin-3"/>
</dbReference>
<evidence type="ECO:0000256" key="2">
    <source>
        <dbReference type="SAM" id="SignalP"/>
    </source>
</evidence>
<dbReference type="Ensembl" id="ENSJJAT00000020866.1">
    <property type="protein sequence ID" value="ENSJJAP00000014368.1"/>
    <property type="gene ID" value="ENSJJAG00000016841.1"/>
</dbReference>
<evidence type="ECO:0000256" key="1">
    <source>
        <dbReference type="SAM" id="Phobius"/>
    </source>
</evidence>